<dbReference type="SUPFAM" id="SSF56176">
    <property type="entry name" value="FAD-binding/transporter-associated domain-like"/>
    <property type="match status" value="1"/>
</dbReference>
<dbReference type="InterPro" id="IPR016169">
    <property type="entry name" value="FAD-bd_PCMH_sub2"/>
</dbReference>
<dbReference type="Gene3D" id="3.40.462.20">
    <property type="match status" value="1"/>
</dbReference>
<keyword evidence="4" id="KW-0560">Oxidoreductase</keyword>
<feature type="chain" id="PRO_5034802151" description="FAD-binding PCMH-type domain-containing protein" evidence="5">
    <location>
        <begin position="16"/>
        <end position="475"/>
    </location>
</feature>
<dbReference type="PROSITE" id="PS51387">
    <property type="entry name" value="FAD_PCMH"/>
    <property type="match status" value="1"/>
</dbReference>
<dbReference type="Pfam" id="PF08031">
    <property type="entry name" value="BBE"/>
    <property type="match status" value="1"/>
</dbReference>
<keyword evidence="5" id="KW-0732">Signal</keyword>
<dbReference type="EMBL" id="JADCTT010000004">
    <property type="protein sequence ID" value="KAF9752870.1"/>
    <property type="molecule type" value="Genomic_DNA"/>
</dbReference>
<dbReference type="InterPro" id="IPR050416">
    <property type="entry name" value="FAD-linked_Oxidoreductase"/>
</dbReference>
<evidence type="ECO:0000256" key="3">
    <source>
        <dbReference type="ARBA" id="ARBA00022827"/>
    </source>
</evidence>
<dbReference type="InterPro" id="IPR012951">
    <property type="entry name" value="BBE"/>
</dbReference>
<dbReference type="InterPro" id="IPR006094">
    <property type="entry name" value="Oxid_FAD_bind_N"/>
</dbReference>
<gene>
    <name evidence="7" type="ORF">IM811_011628</name>
</gene>
<accession>A0A8H7TQG9</accession>
<dbReference type="PANTHER" id="PTHR42973">
    <property type="entry name" value="BINDING OXIDOREDUCTASE, PUTATIVE (AFU_ORTHOLOGUE AFUA_1G17690)-RELATED"/>
    <property type="match status" value="1"/>
</dbReference>
<organism evidence="7 8">
    <name type="scientific">Bionectria ochroleuca</name>
    <name type="common">Gliocladium roseum</name>
    <dbReference type="NCBI Taxonomy" id="29856"/>
    <lineage>
        <taxon>Eukaryota</taxon>
        <taxon>Fungi</taxon>
        <taxon>Dikarya</taxon>
        <taxon>Ascomycota</taxon>
        <taxon>Pezizomycotina</taxon>
        <taxon>Sordariomycetes</taxon>
        <taxon>Hypocreomycetidae</taxon>
        <taxon>Hypocreales</taxon>
        <taxon>Bionectriaceae</taxon>
        <taxon>Clonostachys</taxon>
    </lineage>
</organism>
<evidence type="ECO:0000256" key="5">
    <source>
        <dbReference type="SAM" id="SignalP"/>
    </source>
</evidence>
<proteinExistence type="inferred from homology"/>
<feature type="signal peptide" evidence="5">
    <location>
        <begin position="1"/>
        <end position="15"/>
    </location>
</feature>
<dbReference type="Pfam" id="PF01565">
    <property type="entry name" value="FAD_binding_4"/>
    <property type="match status" value="1"/>
</dbReference>
<dbReference type="AlphaFoldDB" id="A0A8H7TQG9"/>
<dbReference type="GO" id="GO:0071949">
    <property type="term" value="F:FAD binding"/>
    <property type="evidence" value="ECO:0007669"/>
    <property type="project" value="InterPro"/>
</dbReference>
<dbReference type="GO" id="GO:0016491">
    <property type="term" value="F:oxidoreductase activity"/>
    <property type="evidence" value="ECO:0007669"/>
    <property type="project" value="UniProtKB-KW"/>
</dbReference>
<comment type="similarity">
    <text evidence="1">Belongs to the oxygen-dependent FAD-linked oxidoreductase family.</text>
</comment>
<protein>
    <recommendedName>
        <fullName evidence="6">FAD-binding PCMH-type domain-containing protein</fullName>
    </recommendedName>
</protein>
<keyword evidence="2" id="KW-0285">Flavoprotein</keyword>
<dbReference type="InterPro" id="IPR036318">
    <property type="entry name" value="FAD-bd_PCMH-like_sf"/>
</dbReference>
<evidence type="ECO:0000259" key="6">
    <source>
        <dbReference type="PROSITE" id="PS51387"/>
    </source>
</evidence>
<sequence>MRLLLWLVHATSVLGTGVSYSARANSVDALEDCLLNAVGGNLAEAKFSSEDGFKSDHVRPYNLNFPWVPFAITYPTEASKVAEIVTCASKHDRRGQTRSGGHDYTNKCIGAGDGAVIIDVKNLNQVQVNSAGIATVGAGNRLKDVCEKLHANGNRYMPHGSSPTVGIGGHATVGGLGLHSRLLGTSIDIMTGAEVVLANGTIVHAPEKEHSDLFWAIRGAGASFGIVTSFDFQTKPEPENVVKFSFTISSTSPANLSAAFKAYHRITVDRNLDRRLSSVAVISKDTLLISGVFFGSKSDYEGVDLGSQIPGITNRTLKTDLTWMGHMDATFKSISDLFPDQSYFYANDTAHLQTAKPGTDTWFVLIDLYGGAANDAAAGATSYPHRDLAYFFAFYARSGSETTSTIHNFVEKAVLTYQDNKPEKFLSYAGYTNLRIKGSPQKQYWGANLSRLEGIKAVVDREDVFSTPQGVKPRE</sequence>
<dbReference type="Gene3D" id="3.30.465.10">
    <property type="match status" value="1"/>
</dbReference>
<evidence type="ECO:0000256" key="1">
    <source>
        <dbReference type="ARBA" id="ARBA00005466"/>
    </source>
</evidence>
<dbReference type="InterPro" id="IPR016166">
    <property type="entry name" value="FAD-bd_PCMH"/>
</dbReference>
<evidence type="ECO:0000313" key="7">
    <source>
        <dbReference type="EMBL" id="KAF9752870.1"/>
    </source>
</evidence>
<keyword evidence="3" id="KW-0274">FAD</keyword>
<comment type="caution">
    <text evidence="7">The sequence shown here is derived from an EMBL/GenBank/DDBJ whole genome shotgun (WGS) entry which is preliminary data.</text>
</comment>
<evidence type="ECO:0000256" key="2">
    <source>
        <dbReference type="ARBA" id="ARBA00022630"/>
    </source>
</evidence>
<evidence type="ECO:0000313" key="8">
    <source>
        <dbReference type="Proteomes" id="UP000616885"/>
    </source>
</evidence>
<evidence type="ECO:0000256" key="4">
    <source>
        <dbReference type="ARBA" id="ARBA00023002"/>
    </source>
</evidence>
<dbReference type="PANTHER" id="PTHR42973:SF17">
    <property type="entry name" value="OXIDASE, PUTATIVE (AFU_ORTHOLOGUE AFUA_6G14340)-RELATED"/>
    <property type="match status" value="1"/>
</dbReference>
<name>A0A8H7TQG9_BIOOC</name>
<reference evidence="7" key="1">
    <citation type="submission" date="2020-10" db="EMBL/GenBank/DDBJ databases">
        <title>High-Quality Genome Resource of Clonostachys rosea strain S41 by Oxford Nanopore Long-Read Sequencing.</title>
        <authorList>
            <person name="Wang H."/>
        </authorList>
    </citation>
    <scope>NUCLEOTIDE SEQUENCE</scope>
    <source>
        <strain evidence="7">S41</strain>
    </source>
</reference>
<feature type="domain" description="FAD-binding PCMH-type" evidence="6">
    <location>
        <begin position="65"/>
        <end position="237"/>
    </location>
</feature>
<dbReference type="Proteomes" id="UP000616885">
    <property type="component" value="Unassembled WGS sequence"/>
</dbReference>